<dbReference type="EMBL" id="CAXAMM010031680">
    <property type="protein sequence ID" value="CAK9068541.1"/>
    <property type="molecule type" value="Genomic_DNA"/>
</dbReference>
<evidence type="ECO:0000313" key="2">
    <source>
        <dbReference type="EMBL" id="CAK9068541.1"/>
    </source>
</evidence>
<proteinExistence type="predicted"/>
<reference evidence="2 3" key="1">
    <citation type="submission" date="2024-02" db="EMBL/GenBank/DDBJ databases">
        <authorList>
            <person name="Chen Y."/>
            <person name="Shah S."/>
            <person name="Dougan E. K."/>
            <person name="Thang M."/>
            <person name="Chan C."/>
        </authorList>
    </citation>
    <scope>NUCLEOTIDE SEQUENCE [LARGE SCALE GENOMIC DNA]</scope>
</reference>
<feature type="compositionally biased region" description="Polar residues" evidence="1">
    <location>
        <begin position="542"/>
        <end position="554"/>
    </location>
</feature>
<gene>
    <name evidence="2" type="ORF">SCF082_LOCUS34495</name>
</gene>
<keyword evidence="3" id="KW-1185">Reference proteome</keyword>
<accession>A0ABP0NYF7</accession>
<dbReference type="Proteomes" id="UP001642464">
    <property type="component" value="Unassembled WGS sequence"/>
</dbReference>
<sequence length="824" mass="91794">MSLPWVKQLHAVMESADPINMKAAKALALLKENGLAYEATVRPKDVLVHTSNRGGAMVNGYDVASKGQAISELGWDLQKVRQSVAMELPVDQAKRQTIVKANLTLAEQSDGILCRPFGQERFCSLSSSHTTCFLRSLEAGCEVMPGKASVEQLVAKGDDLGKMMFQGWQWTIISCKVDEELEQAEQLMCAAWEAVEKSGFPMAKTAKVFGKFQIRLVLHLLDKEVKGREGTKYESFEDIKNRFEDDLLQADKETAAVSAPEAKAVSSQSVKSLMDAKDTQAIALAAHKHIQLGKLYVHKKEKEETKVWKLTGFIDGGAKFVHKPFFRAAEEITVLHSDWNDWKEYKKPEPELVSHEVSGALLPCSSKGLDDEMARAQAQWEIYEKCKELGDPSVLVSNQGQVFASQKVAKGKLCLLPMGSLQLVEESKLMKGQVYIKCGNLGSHHVYVIHAFKCDFTKETGIFSPFWFVKQATNDEEGTMAKQMVKHGSLQIPCYVNKKQVEKGTRLFLDPPEPDTTASKKRKGAEKPNEPATKVDPLTEAINDSTAAGSSSGQSWCDMTCGYDEYGTWWERDGYDDKLWWFKKDHESWQELLAMGNLLRARPGVHELGSKLCEALKRKLGNMSGLTSSELVACYETLQAANLPDKLNTELLKAFDDLAIQCDQPQSKVLASSGQECKTFYKYLTSTDLDELEKSSMWEGCHVLAKRMKALGICGMKESLKKCALGILVWHENQRSKKMPCAELVYSLARHLLDCLQSAPVQVPDKSLCLASYPEDPCHLETQHFQAAYPSDKPAKKDFPQLAVIIQKHCWVRNTAAALSAKEA</sequence>
<comment type="caution">
    <text evidence="2">The sequence shown here is derived from an EMBL/GenBank/DDBJ whole genome shotgun (WGS) entry which is preliminary data.</text>
</comment>
<evidence type="ECO:0000313" key="3">
    <source>
        <dbReference type="Proteomes" id="UP001642464"/>
    </source>
</evidence>
<organism evidence="2 3">
    <name type="scientific">Durusdinium trenchii</name>
    <dbReference type="NCBI Taxonomy" id="1381693"/>
    <lineage>
        <taxon>Eukaryota</taxon>
        <taxon>Sar</taxon>
        <taxon>Alveolata</taxon>
        <taxon>Dinophyceae</taxon>
        <taxon>Suessiales</taxon>
        <taxon>Symbiodiniaceae</taxon>
        <taxon>Durusdinium</taxon>
    </lineage>
</organism>
<protein>
    <submittedName>
        <fullName evidence="2">Uncharacterized protein</fullName>
    </submittedName>
</protein>
<feature type="region of interest" description="Disordered" evidence="1">
    <location>
        <begin position="506"/>
        <end position="554"/>
    </location>
</feature>
<name>A0ABP0NYF7_9DINO</name>
<evidence type="ECO:0000256" key="1">
    <source>
        <dbReference type="SAM" id="MobiDB-lite"/>
    </source>
</evidence>